<dbReference type="Proteomes" id="UP000472276">
    <property type="component" value="Unassembled WGS sequence"/>
</dbReference>
<dbReference type="SUPFAM" id="SSF53756">
    <property type="entry name" value="UDP-Glycosyltransferase/glycogen phosphorylase"/>
    <property type="match status" value="1"/>
</dbReference>
<feature type="transmembrane region" description="Helical" evidence="1">
    <location>
        <begin position="101"/>
        <end position="126"/>
    </location>
</feature>
<accession>A0AAZ1XUL8</accession>
<dbReference type="GO" id="GO:0017176">
    <property type="term" value="F:phosphatidylinositol N-acetylglucosaminyltransferase activity"/>
    <property type="evidence" value="ECO:0007669"/>
    <property type="project" value="TreeGrafter"/>
</dbReference>
<dbReference type="Gene3D" id="3.40.50.2000">
    <property type="entry name" value="Glycogen Phosphorylase B"/>
    <property type="match status" value="1"/>
</dbReference>
<keyword evidence="1" id="KW-1133">Transmembrane helix</keyword>
<evidence type="ECO:0008006" key="4">
    <source>
        <dbReference type="Google" id="ProtNLM"/>
    </source>
</evidence>
<name>A0AAZ1XUL8_OREAU</name>
<gene>
    <name evidence="2" type="primary">PIGA</name>
</gene>
<reference evidence="2" key="2">
    <citation type="submission" date="2025-08" db="UniProtKB">
        <authorList>
            <consortium name="Ensembl"/>
        </authorList>
    </citation>
    <scope>IDENTIFICATION</scope>
</reference>
<dbReference type="Ensembl" id="ENSOABT00000069493.1">
    <property type="protein sequence ID" value="ENSOABP00000071268.1"/>
    <property type="gene ID" value="ENSOABG00000010161.2"/>
</dbReference>
<evidence type="ECO:0000313" key="2">
    <source>
        <dbReference type="Ensembl" id="ENSOABP00000071268.1"/>
    </source>
</evidence>
<evidence type="ECO:0000313" key="3">
    <source>
        <dbReference type="Proteomes" id="UP000472276"/>
    </source>
</evidence>
<evidence type="ECO:0000256" key="1">
    <source>
        <dbReference type="SAM" id="Phobius"/>
    </source>
</evidence>
<dbReference type="GO" id="GO:0006506">
    <property type="term" value="P:GPI anchor biosynthetic process"/>
    <property type="evidence" value="ECO:0007669"/>
    <property type="project" value="TreeGrafter"/>
</dbReference>
<dbReference type="GO" id="GO:0000506">
    <property type="term" value="C:glycosylphosphatidylinositol-N-acetylglucosaminyltransferase (GPI-GnT) complex"/>
    <property type="evidence" value="ECO:0007669"/>
    <property type="project" value="TreeGrafter"/>
</dbReference>
<keyword evidence="1" id="KW-0812">Transmembrane</keyword>
<protein>
    <recommendedName>
        <fullName evidence="4">Phosphatidylinositol glycan anchor biosynthesis, class A</fullName>
    </recommendedName>
</protein>
<dbReference type="PANTHER" id="PTHR45871">
    <property type="entry name" value="N-ACETYLGLUCOSAMINYL-PHOSPHATIDYLINOSITOL BIOSYNTHETIC PROTEIN"/>
    <property type="match status" value="1"/>
</dbReference>
<organism evidence="2 3">
    <name type="scientific">Oreochromis aureus</name>
    <name type="common">Israeli tilapia</name>
    <name type="synonym">Chromis aureus</name>
    <dbReference type="NCBI Taxonomy" id="47969"/>
    <lineage>
        <taxon>Eukaryota</taxon>
        <taxon>Metazoa</taxon>
        <taxon>Chordata</taxon>
        <taxon>Craniata</taxon>
        <taxon>Vertebrata</taxon>
        <taxon>Euteleostomi</taxon>
        <taxon>Actinopterygii</taxon>
        <taxon>Neopterygii</taxon>
        <taxon>Teleostei</taxon>
        <taxon>Neoteleostei</taxon>
        <taxon>Acanthomorphata</taxon>
        <taxon>Ovalentaria</taxon>
        <taxon>Cichlomorphae</taxon>
        <taxon>Cichliformes</taxon>
        <taxon>Cichlidae</taxon>
        <taxon>African cichlids</taxon>
        <taxon>Pseudocrenilabrinae</taxon>
        <taxon>Oreochromini</taxon>
        <taxon>Oreochromis</taxon>
    </lineage>
</organism>
<sequence length="156" mass="17463">HHCLRLQVVSTRVGGIPEVLPEDLITLCEPTVRSLCAGLEAVIALQRSGNVPSPASIHARVRNLYTWRNVAERTEKVYDRVVGEQVLPLDRRLRRLRAHCGPVAGSIFAFVAVLDFLFLLLLQWLVPDGVMDLAVNATGPQQQWRQEKSNKNDAYS</sequence>
<dbReference type="AlphaFoldDB" id="A0AAZ1XUL8"/>
<keyword evidence="1" id="KW-0472">Membrane</keyword>
<keyword evidence="3" id="KW-1185">Reference proteome</keyword>
<reference evidence="3" key="1">
    <citation type="submission" date="2020-03" db="EMBL/GenBank/DDBJ databases">
        <title>Evolution of repeat sequences and sex chromosomes of tilapia species revealed by chromosome-level genomes.</title>
        <authorList>
            <person name="Xu L."/>
            <person name="Tao W."/>
            <person name="Wang D."/>
            <person name="Zhou Q."/>
        </authorList>
    </citation>
    <scope>NUCLEOTIDE SEQUENCE [LARGE SCALE GENOMIC DNA]</scope>
    <source>
        <strain evidence="3">Israel</strain>
    </source>
</reference>
<dbReference type="PANTHER" id="PTHR45871:SF1">
    <property type="entry name" value="PHOSPHATIDYLINOSITOL N-ACETYLGLUCOSAMINYLTRANSFERASE SUBUNIT A"/>
    <property type="match status" value="1"/>
</dbReference>
<reference evidence="2" key="3">
    <citation type="submission" date="2025-09" db="UniProtKB">
        <authorList>
            <consortium name="Ensembl"/>
        </authorList>
    </citation>
    <scope>IDENTIFICATION</scope>
</reference>
<proteinExistence type="predicted"/>